<evidence type="ECO:0000313" key="1">
    <source>
        <dbReference type="EMBL" id="ALH06932.1"/>
    </source>
</evidence>
<sequence length="231" mass="27365">MQKFLEKKEAVPFSLASEELPNPKSFVEERNTRTESSLTFVLEFVLPNGQIHGMRTTVNCNCIKEEEFSFGKRHGKYVLLERRGQRKYEGNFCQDVPVGRFIVSSPKEIICDVFYDERGTITRHNHFVRGECPLKCQMYGHDLDYPHEFVWKFSKDDKELEMTTNLMGEGEYKTVFREIREKEKGQCWSYFMSCRRTPHLPEQRMPDFLFSEKIEEQKKPQGKPLRKICLP</sequence>
<name>A0A0N9P6V0_9VIRU</name>
<reference evidence="1" key="1">
    <citation type="journal article" date="2015" name="Genome Announc.">
        <title>Complete Genome Sequence of a New Member of the Marseilleviridae Recovered from the Brackish Submarine Spring in the Cassis Port-Miou Calanque, France.</title>
        <authorList>
            <person name="Doutre G."/>
            <person name="Arfib B."/>
            <person name="Rochette P."/>
            <person name="Claverie J.M."/>
            <person name="Bonin P."/>
            <person name="Abergel C."/>
        </authorList>
    </citation>
    <scope>NUCLEOTIDE SEQUENCE [LARGE SCALE GENOMIC DNA]</scope>
    <source>
        <strain evidence="1">1</strain>
    </source>
</reference>
<dbReference type="Proteomes" id="UP000319438">
    <property type="component" value="Segment"/>
</dbReference>
<organism evidence="1 2">
    <name type="scientific">Port-miou virus</name>
    <dbReference type="NCBI Taxonomy" id="1733873"/>
    <lineage>
        <taxon>Viruses</taxon>
        <taxon>Varidnaviria</taxon>
        <taxon>Bamfordvirae</taxon>
        <taxon>Nucleocytoviricota</taxon>
        <taxon>Megaviricetes</taxon>
        <taxon>Pimascovirales</taxon>
        <taxon>Pimascovirales incertae sedis</taxon>
        <taxon>Marseilleviridae</taxon>
        <taxon>Losannavirus</taxon>
        <taxon>Losannavirus lausannense</taxon>
        <taxon>Lausannevirus</taxon>
    </lineage>
</organism>
<dbReference type="SUPFAM" id="SSF82185">
    <property type="entry name" value="Histone H3 K4-specific methyltransferase SET7/9 N-terminal domain"/>
    <property type="match status" value="1"/>
</dbReference>
<evidence type="ECO:0000313" key="2">
    <source>
        <dbReference type="Proteomes" id="UP000319438"/>
    </source>
</evidence>
<evidence type="ECO:0008006" key="3">
    <source>
        <dbReference type="Google" id="ProtNLM"/>
    </source>
</evidence>
<protein>
    <recommendedName>
        <fullName evidence="3">MORN repeat-containing protein</fullName>
    </recommendedName>
</protein>
<proteinExistence type="predicted"/>
<dbReference type="EMBL" id="KT428292">
    <property type="protein sequence ID" value="ALH06932.1"/>
    <property type="molecule type" value="Genomic_DNA"/>
</dbReference>
<accession>A0A0N9P6V0</accession>
<gene>
    <name evidence="1" type="ORF">PMV_234</name>
</gene>